<evidence type="ECO:0000256" key="3">
    <source>
        <dbReference type="ARBA" id="ARBA00022679"/>
    </source>
</evidence>
<evidence type="ECO:0000256" key="1">
    <source>
        <dbReference type="ARBA" id="ARBA00009995"/>
    </source>
</evidence>
<dbReference type="Proteomes" id="UP001515500">
    <property type="component" value="Chromosome 17"/>
</dbReference>
<dbReference type="CDD" id="cd03784">
    <property type="entry name" value="GT1_Gtf-like"/>
    <property type="match status" value="1"/>
</dbReference>
<reference evidence="7" key="1">
    <citation type="submission" date="2025-08" db="UniProtKB">
        <authorList>
            <consortium name="RefSeq"/>
        </authorList>
    </citation>
    <scope>IDENTIFICATION</scope>
</reference>
<keyword evidence="6" id="KW-1185">Reference proteome</keyword>
<dbReference type="Pfam" id="PF00201">
    <property type="entry name" value="UDPGT"/>
    <property type="match status" value="1"/>
</dbReference>
<dbReference type="Gene3D" id="3.40.50.2000">
    <property type="entry name" value="Glycogen Phosphorylase B"/>
    <property type="match status" value="2"/>
</dbReference>
<evidence type="ECO:0000256" key="5">
    <source>
        <dbReference type="RuleBase" id="RU362057"/>
    </source>
</evidence>
<dbReference type="FunFam" id="3.40.50.2000:FF:000047">
    <property type="entry name" value="Glycosyltransferase"/>
    <property type="match status" value="1"/>
</dbReference>
<gene>
    <name evidence="7" type="primary">LOC120279983</name>
</gene>
<dbReference type="InterPro" id="IPR035595">
    <property type="entry name" value="UDP_glycos_trans_CS"/>
</dbReference>
<dbReference type="InterPro" id="IPR002213">
    <property type="entry name" value="UDP_glucos_trans"/>
</dbReference>
<evidence type="ECO:0000313" key="7">
    <source>
        <dbReference type="RefSeq" id="XP_039142606.1"/>
    </source>
</evidence>
<accession>A0AB40CUX4</accession>
<proteinExistence type="inferred from homology"/>
<dbReference type="RefSeq" id="XP_039142606.1">
    <property type="nucleotide sequence ID" value="XM_039286672.1"/>
</dbReference>
<dbReference type="AlphaFoldDB" id="A0AB40CUX4"/>
<dbReference type="EC" id="2.4.1.-" evidence="5"/>
<evidence type="ECO:0000313" key="6">
    <source>
        <dbReference type="Proteomes" id="UP001515500"/>
    </source>
</evidence>
<keyword evidence="2 4" id="KW-0328">Glycosyltransferase</keyword>
<dbReference type="PANTHER" id="PTHR48047">
    <property type="entry name" value="GLYCOSYLTRANSFERASE"/>
    <property type="match status" value="1"/>
</dbReference>
<keyword evidence="3 4" id="KW-0808">Transferase</keyword>
<evidence type="ECO:0000256" key="2">
    <source>
        <dbReference type="ARBA" id="ARBA00022676"/>
    </source>
</evidence>
<dbReference type="PANTHER" id="PTHR48047:SF45">
    <property type="entry name" value="SCOPOLETIN GLUCOSYLTRANSFERASE-LIKE"/>
    <property type="match status" value="1"/>
</dbReference>
<comment type="similarity">
    <text evidence="1 4">Belongs to the UDP-glycosyltransferase family.</text>
</comment>
<evidence type="ECO:0000256" key="4">
    <source>
        <dbReference type="RuleBase" id="RU003718"/>
    </source>
</evidence>
<dbReference type="GO" id="GO:0035251">
    <property type="term" value="F:UDP-glucosyltransferase activity"/>
    <property type="evidence" value="ECO:0007669"/>
    <property type="project" value="TreeGrafter"/>
</dbReference>
<sequence>MATLTQNQLHILFFPLMAPGHMLPMLNMAKLFACHDHRVRATILTTPANVTTLVKTITINSNSKIELALIPFPSTAAGLPLGCENLTTISSHDDLTPNFIQAVSMLTQPFEQILRELKPNVTITDAFIPWTIDITTKLGIPQIISHGTGFFPLCLSDIIANYKPHETLPAETMSFLVPGIPHRVELLKTQVLDIMKAGKPMLDLLLKIKDTESRSYGVVVNSFYELEPDYVQHYRTVIGRRAWHVGPVSLCNEDVINGASATDDKDHDECLRWLDEKQPGSVLYVCFGSLCAFSGDQLREIALGLEASNHAFIWVVPKVLKRDEDMDWMPEGFEGRINIEGKKGFIIRGWAPQLLILNHKAVGGFMTHCGWNSTLEGVCAGLPMITWPLFAEQFYNERLVLDVLKIGVAVGMKEYVMKHEDRPLIYGIDIERAVNCVMGGDEEAEAMRKRARELGVMAKSAVMEDGSSYTELTRLINELLLLVENID</sequence>
<dbReference type="SUPFAM" id="SSF53756">
    <property type="entry name" value="UDP-Glycosyltransferase/glycogen phosphorylase"/>
    <property type="match status" value="1"/>
</dbReference>
<protein>
    <recommendedName>
        <fullName evidence="5">Glycosyltransferase</fullName>
        <ecNumber evidence="5">2.4.1.-</ecNumber>
    </recommendedName>
</protein>
<organism evidence="6 7">
    <name type="scientific">Dioscorea cayennensis subsp. rotundata</name>
    <name type="common">White Guinea yam</name>
    <name type="synonym">Dioscorea rotundata</name>
    <dbReference type="NCBI Taxonomy" id="55577"/>
    <lineage>
        <taxon>Eukaryota</taxon>
        <taxon>Viridiplantae</taxon>
        <taxon>Streptophyta</taxon>
        <taxon>Embryophyta</taxon>
        <taxon>Tracheophyta</taxon>
        <taxon>Spermatophyta</taxon>
        <taxon>Magnoliopsida</taxon>
        <taxon>Liliopsida</taxon>
        <taxon>Dioscoreales</taxon>
        <taxon>Dioscoreaceae</taxon>
        <taxon>Dioscorea</taxon>
    </lineage>
</organism>
<dbReference type="PROSITE" id="PS00375">
    <property type="entry name" value="UDPGT"/>
    <property type="match status" value="1"/>
</dbReference>
<dbReference type="GeneID" id="120279983"/>
<name>A0AB40CUX4_DIOCR</name>